<feature type="compositionally biased region" description="Basic and acidic residues" evidence="1">
    <location>
        <begin position="28"/>
        <end position="43"/>
    </location>
</feature>
<dbReference type="EMBL" id="KZ293417">
    <property type="protein sequence ID" value="PBK75385.1"/>
    <property type="molecule type" value="Genomic_DNA"/>
</dbReference>
<proteinExistence type="predicted"/>
<evidence type="ECO:0000313" key="3">
    <source>
        <dbReference type="Proteomes" id="UP000218334"/>
    </source>
</evidence>
<evidence type="ECO:0000256" key="1">
    <source>
        <dbReference type="SAM" id="MobiDB-lite"/>
    </source>
</evidence>
<name>A0A2H3BX26_9AGAR</name>
<dbReference type="Proteomes" id="UP000218334">
    <property type="component" value="Unassembled WGS sequence"/>
</dbReference>
<protein>
    <submittedName>
        <fullName evidence="2">Uncharacterized protein</fullName>
    </submittedName>
</protein>
<sequence>AVEEWKKLEKSCMAINGKKRTKYQHRMTQWEKEQSRAKTEGRKIGWKKPKLADFELEK</sequence>
<accession>A0A2H3BX26</accession>
<feature type="region of interest" description="Disordered" evidence="1">
    <location>
        <begin position="23"/>
        <end position="44"/>
    </location>
</feature>
<organism evidence="2 3">
    <name type="scientific">Armillaria solidipes</name>
    <dbReference type="NCBI Taxonomy" id="1076256"/>
    <lineage>
        <taxon>Eukaryota</taxon>
        <taxon>Fungi</taxon>
        <taxon>Dikarya</taxon>
        <taxon>Basidiomycota</taxon>
        <taxon>Agaricomycotina</taxon>
        <taxon>Agaricomycetes</taxon>
        <taxon>Agaricomycetidae</taxon>
        <taxon>Agaricales</taxon>
        <taxon>Marasmiineae</taxon>
        <taxon>Physalacriaceae</taxon>
        <taxon>Armillaria</taxon>
    </lineage>
</organism>
<gene>
    <name evidence="2" type="ORF">ARMSODRAFT_876696</name>
</gene>
<reference evidence="3" key="1">
    <citation type="journal article" date="2017" name="Nat. Ecol. Evol.">
        <title>Genome expansion and lineage-specific genetic innovations in the forest pathogenic fungi Armillaria.</title>
        <authorList>
            <person name="Sipos G."/>
            <person name="Prasanna A.N."/>
            <person name="Walter M.C."/>
            <person name="O'Connor E."/>
            <person name="Balint B."/>
            <person name="Krizsan K."/>
            <person name="Kiss B."/>
            <person name="Hess J."/>
            <person name="Varga T."/>
            <person name="Slot J."/>
            <person name="Riley R."/>
            <person name="Boka B."/>
            <person name="Rigling D."/>
            <person name="Barry K."/>
            <person name="Lee J."/>
            <person name="Mihaltcheva S."/>
            <person name="LaButti K."/>
            <person name="Lipzen A."/>
            <person name="Waldron R."/>
            <person name="Moloney N.M."/>
            <person name="Sperisen C."/>
            <person name="Kredics L."/>
            <person name="Vagvoelgyi C."/>
            <person name="Patrignani A."/>
            <person name="Fitzpatrick D."/>
            <person name="Nagy I."/>
            <person name="Doyle S."/>
            <person name="Anderson J.B."/>
            <person name="Grigoriev I.V."/>
            <person name="Gueldener U."/>
            <person name="Muensterkoetter M."/>
            <person name="Nagy L.G."/>
        </authorList>
    </citation>
    <scope>NUCLEOTIDE SEQUENCE [LARGE SCALE GENOMIC DNA]</scope>
    <source>
        <strain evidence="3">28-4</strain>
    </source>
</reference>
<keyword evidence="3" id="KW-1185">Reference proteome</keyword>
<feature type="non-terminal residue" evidence="2">
    <location>
        <position position="1"/>
    </location>
</feature>
<dbReference type="AlphaFoldDB" id="A0A2H3BX26"/>
<evidence type="ECO:0000313" key="2">
    <source>
        <dbReference type="EMBL" id="PBK75385.1"/>
    </source>
</evidence>